<evidence type="ECO:0000256" key="1">
    <source>
        <dbReference type="ARBA" id="ARBA00006068"/>
    </source>
</evidence>
<dbReference type="Gene3D" id="3.40.630.190">
    <property type="entry name" value="LCP protein"/>
    <property type="match status" value="1"/>
</dbReference>
<keyword evidence="3" id="KW-0472">Membrane</keyword>
<evidence type="ECO:0000259" key="4">
    <source>
        <dbReference type="Pfam" id="PF03816"/>
    </source>
</evidence>
<name>A0ABD6FCC1_9PSEU</name>
<dbReference type="InterPro" id="IPR004474">
    <property type="entry name" value="LytR_CpsA_psr"/>
</dbReference>
<dbReference type="NCBIfam" id="TIGR00350">
    <property type="entry name" value="lytR_cpsA_psr"/>
    <property type="match status" value="1"/>
</dbReference>
<dbReference type="AlphaFoldDB" id="A0ABD6FCC1"/>
<comment type="caution">
    <text evidence="5">The sequence shown here is derived from an EMBL/GenBank/DDBJ whole genome shotgun (WGS) entry which is preliminary data.</text>
</comment>
<feature type="domain" description="Cell envelope-related transcriptional attenuator" evidence="4">
    <location>
        <begin position="98"/>
        <end position="268"/>
    </location>
</feature>
<feature type="region of interest" description="Disordered" evidence="2">
    <location>
        <begin position="350"/>
        <end position="435"/>
    </location>
</feature>
<dbReference type="PANTHER" id="PTHR33392">
    <property type="entry name" value="POLYISOPRENYL-TEICHOIC ACID--PEPTIDOGLYCAN TEICHOIC ACID TRANSFERASE TAGU"/>
    <property type="match status" value="1"/>
</dbReference>
<feature type="compositionally biased region" description="Low complexity" evidence="2">
    <location>
        <begin position="372"/>
        <end position="401"/>
    </location>
</feature>
<dbReference type="Proteomes" id="UP000249324">
    <property type="component" value="Unassembled WGS sequence"/>
</dbReference>
<proteinExistence type="inferred from homology"/>
<evidence type="ECO:0000256" key="2">
    <source>
        <dbReference type="SAM" id="MobiDB-lite"/>
    </source>
</evidence>
<sequence>MRRGAGVFAGVLGKVTAALVAAAVLGVTGYGWFLLRDFNRRVVVTDVLSPQADAERPLDGTVDILLVGMDSRTDARGRPLSAEQRKLLRVNAGDGEVNTDTIILVHVPSDTSRAVAVSIPRDSYVDIPGFGMHKINSAYPRGRNVERERLLAAGMPPGEELERRSHQAGARVLLKTVEKLTGRTIDHYASVNLLGFYEITKAIGGIEVCLKAPVQDVKSHADFPAGRQVISEGDALAFVRQRHGLPRGDLDRIVRQQVFLTGLARKVLSTGTLTDPQRLNDLMDAITRSVVLSKGWDIMAFAQRMSSLTTDRVEFRTIPVGSLALPTPADGAAVEVDPQRVREFIASLSEEEDEEAAAARERSSSAPPPPGNSSAPPSTTGSAPPSATTSAPPPRAESATPPEVPPSTAQPPEDGEQTPEGGNRPITADEIPCVN</sequence>
<dbReference type="Pfam" id="PF03816">
    <property type="entry name" value="LytR_cpsA_psr"/>
    <property type="match status" value="1"/>
</dbReference>
<reference evidence="5 6" key="1">
    <citation type="journal article" date="2021" name="BMC Genomics">
        <title>Genome-resolved metagenome and metatranscriptome analyses of thermophilic composting reveal key bacterial players and their metabolic interactions.</title>
        <authorList>
            <person name="Braga L.P.P."/>
            <person name="Pereira R.V."/>
            <person name="Martins L.F."/>
            <person name="Moura L.M.S."/>
            <person name="Sanchez F.B."/>
            <person name="Patane J.S.L."/>
            <person name="da Silva A.M."/>
            <person name="Setubal J.C."/>
        </authorList>
    </citation>
    <scope>NUCLEOTIDE SEQUENCE [LARGE SCALE GENOMIC DNA]</scope>
    <source>
        <strain evidence="5">ZC4RG45</strain>
    </source>
</reference>
<dbReference type="EMBL" id="QGUI02000042">
    <property type="protein sequence ID" value="MFO7191662.1"/>
    <property type="molecule type" value="Genomic_DNA"/>
</dbReference>
<evidence type="ECO:0000313" key="6">
    <source>
        <dbReference type="Proteomes" id="UP000249324"/>
    </source>
</evidence>
<accession>A0ABD6FCC1</accession>
<keyword evidence="3" id="KW-1133">Transmembrane helix</keyword>
<feature type="transmembrane region" description="Helical" evidence="3">
    <location>
        <begin position="12"/>
        <end position="35"/>
    </location>
</feature>
<evidence type="ECO:0000313" key="5">
    <source>
        <dbReference type="EMBL" id="MFO7191662.1"/>
    </source>
</evidence>
<protein>
    <submittedName>
        <fullName evidence="5">LCP family protein</fullName>
    </submittedName>
</protein>
<dbReference type="PANTHER" id="PTHR33392:SF6">
    <property type="entry name" value="POLYISOPRENYL-TEICHOIC ACID--PEPTIDOGLYCAN TEICHOIC ACID TRANSFERASE TAGU"/>
    <property type="match status" value="1"/>
</dbReference>
<organism evidence="5 6">
    <name type="scientific">Thermocrispum agreste</name>
    <dbReference type="NCBI Taxonomy" id="37925"/>
    <lineage>
        <taxon>Bacteria</taxon>
        <taxon>Bacillati</taxon>
        <taxon>Actinomycetota</taxon>
        <taxon>Actinomycetes</taxon>
        <taxon>Pseudonocardiales</taxon>
        <taxon>Pseudonocardiaceae</taxon>
        <taxon>Thermocrispum</taxon>
    </lineage>
</organism>
<keyword evidence="3" id="KW-0812">Transmembrane</keyword>
<gene>
    <name evidence="5" type="ORF">DIU77_005420</name>
</gene>
<comment type="similarity">
    <text evidence="1">Belongs to the LytR/CpsA/Psr (LCP) family.</text>
</comment>
<evidence type="ECO:0000256" key="3">
    <source>
        <dbReference type="SAM" id="Phobius"/>
    </source>
</evidence>
<dbReference type="InterPro" id="IPR050922">
    <property type="entry name" value="LytR/CpsA/Psr_CW_biosynth"/>
</dbReference>